<keyword evidence="3" id="KW-0479">Metal-binding</keyword>
<comment type="subcellular location">
    <subcellularLocation>
        <location evidence="2">Endoplasmic reticulum membrane</location>
        <topology evidence="2">Single-pass type II membrane protein</topology>
    </subcellularLocation>
</comment>
<evidence type="ECO:0000256" key="3">
    <source>
        <dbReference type="ARBA" id="ARBA00022723"/>
    </source>
</evidence>
<dbReference type="SMART" id="SM00702">
    <property type="entry name" value="P4Hc"/>
    <property type="match status" value="1"/>
</dbReference>
<feature type="region of interest" description="Disordered" evidence="8">
    <location>
        <begin position="67"/>
        <end position="120"/>
    </location>
</feature>
<evidence type="ECO:0000256" key="2">
    <source>
        <dbReference type="ARBA" id="ARBA00004648"/>
    </source>
</evidence>
<reference evidence="10" key="1">
    <citation type="submission" date="2020-10" db="EMBL/GenBank/DDBJ databases">
        <title>Unveiling of a novel bifunctional photoreceptor, Dualchrome1, isolated from a cosmopolitan green alga.</title>
        <authorList>
            <person name="Suzuki S."/>
            <person name="Kawachi M."/>
        </authorList>
    </citation>
    <scope>NUCLEOTIDE SEQUENCE</scope>
    <source>
        <strain evidence="10">NIES 2893</strain>
    </source>
</reference>
<dbReference type="PANTHER" id="PTHR10869:SF229">
    <property type="entry name" value="PROLYL 4-HYDROXYLASE ALPHA SUBUNIT DOMAIN-CONTAINING PROTEIN"/>
    <property type="match status" value="1"/>
</dbReference>
<dbReference type="Gene3D" id="2.60.120.620">
    <property type="entry name" value="q2cbj1_9rhob like domain"/>
    <property type="match status" value="1"/>
</dbReference>
<dbReference type="GO" id="GO:0004656">
    <property type="term" value="F:procollagen-proline 4-dioxygenase activity"/>
    <property type="evidence" value="ECO:0007669"/>
    <property type="project" value="UniProtKB-EC"/>
</dbReference>
<dbReference type="EMBL" id="BNJQ01000017">
    <property type="protein sequence ID" value="GHP07501.1"/>
    <property type="molecule type" value="Genomic_DNA"/>
</dbReference>
<dbReference type="GO" id="GO:0005789">
    <property type="term" value="C:endoplasmic reticulum membrane"/>
    <property type="evidence" value="ECO:0007669"/>
    <property type="project" value="UniProtKB-SubCell"/>
</dbReference>
<dbReference type="PANTHER" id="PTHR10869">
    <property type="entry name" value="PROLYL 4-HYDROXYLASE ALPHA SUBUNIT"/>
    <property type="match status" value="1"/>
</dbReference>
<dbReference type="GO" id="GO:0005506">
    <property type="term" value="F:iron ion binding"/>
    <property type="evidence" value="ECO:0007669"/>
    <property type="project" value="InterPro"/>
</dbReference>
<dbReference type="InterPro" id="IPR045054">
    <property type="entry name" value="P4HA-like"/>
</dbReference>
<dbReference type="InterPro" id="IPR005123">
    <property type="entry name" value="Oxoglu/Fe-dep_dioxygenase_dom"/>
</dbReference>
<dbReference type="Pfam" id="PF13640">
    <property type="entry name" value="2OG-FeII_Oxy_3"/>
    <property type="match status" value="1"/>
</dbReference>
<sequence>MLHSNRLCRRACSSAASVASRYSGQRQRLRLSGLGVGGLSGVGGGVGSSLLRPSKGSHVVCAHSHSNAKKFNNASPNNKNESSSSTSSASSSSSSSSSSSKVSSKDSLEGGFAKPNDNNIDADTQRILSKALAGQGGTGLIEARLAKRNAAAKTKVSAAPTAPTQAPGAIAAAHFNVLPPARLPSAGALTAVDELDEEERSFLHNTLEEYHVDVDLEYPGATCVCLDPPVLLFPEFYPHEECVALAASAADSGLMQQSGLGEGHAQSASTSARRTSRTMLVDSASPADMRDLATSLQERVEELLVGVSAWGTPGKAPSNARQHSFEPLQVCAYAENQQFKAHEDAFPDSYAMQCGFNRSATALLYLNDAGGDASAGGSTSFLSLGVGDEIRITPSAGSLLLFFPSRRGTGAPSPSWRADDRTLHCAYPTDGSWEKWVAQQWIAVGV</sequence>
<dbReference type="InterPro" id="IPR044862">
    <property type="entry name" value="Pro_4_hyd_alph_FE2OG_OXY"/>
</dbReference>
<feature type="compositionally biased region" description="Low complexity" evidence="8">
    <location>
        <begin position="69"/>
        <end position="102"/>
    </location>
</feature>
<accession>A0A830HPX6</accession>
<dbReference type="PROSITE" id="PS51471">
    <property type="entry name" value="FE2OG_OXY"/>
    <property type="match status" value="1"/>
</dbReference>
<dbReference type="AlphaFoldDB" id="A0A830HPX6"/>
<gene>
    <name evidence="10" type="ORF">PPROV_000624300</name>
</gene>
<evidence type="ECO:0000313" key="11">
    <source>
        <dbReference type="Proteomes" id="UP000660262"/>
    </source>
</evidence>
<evidence type="ECO:0000256" key="1">
    <source>
        <dbReference type="ARBA" id="ARBA00001961"/>
    </source>
</evidence>
<comment type="caution">
    <text evidence="10">The sequence shown here is derived from an EMBL/GenBank/DDBJ whole genome shotgun (WGS) entry which is preliminary data.</text>
</comment>
<keyword evidence="11" id="KW-1185">Reference proteome</keyword>
<protein>
    <recommendedName>
        <fullName evidence="9">Fe2OG dioxygenase domain-containing protein</fullName>
    </recommendedName>
</protein>
<keyword evidence="6" id="KW-0408">Iron</keyword>
<dbReference type="Proteomes" id="UP000660262">
    <property type="component" value="Unassembled WGS sequence"/>
</dbReference>
<keyword evidence="4" id="KW-0223">Dioxygenase</keyword>
<evidence type="ECO:0000256" key="5">
    <source>
        <dbReference type="ARBA" id="ARBA00023002"/>
    </source>
</evidence>
<dbReference type="GO" id="GO:0031418">
    <property type="term" value="F:L-ascorbic acid binding"/>
    <property type="evidence" value="ECO:0007669"/>
    <property type="project" value="InterPro"/>
</dbReference>
<evidence type="ECO:0000256" key="6">
    <source>
        <dbReference type="ARBA" id="ARBA00023004"/>
    </source>
</evidence>
<evidence type="ECO:0000259" key="9">
    <source>
        <dbReference type="PROSITE" id="PS51471"/>
    </source>
</evidence>
<comment type="cofactor">
    <cofactor evidence="1">
        <name>L-ascorbate</name>
        <dbReference type="ChEBI" id="CHEBI:38290"/>
    </cofactor>
</comment>
<comment type="catalytic activity">
    <reaction evidence="7">
        <text>L-prolyl-[collagen] + 2-oxoglutarate + O2 = trans-4-hydroxy-L-prolyl-[collagen] + succinate + CO2</text>
        <dbReference type="Rhea" id="RHEA:18945"/>
        <dbReference type="Rhea" id="RHEA-COMP:11676"/>
        <dbReference type="Rhea" id="RHEA-COMP:11680"/>
        <dbReference type="ChEBI" id="CHEBI:15379"/>
        <dbReference type="ChEBI" id="CHEBI:16526"/>
        <dbReference type="ChEBI" id="CHEBI:16810"/>
        <dbReference type="ChEBI" id="CHEBI:30031"/>
        <dbReference type="ChEBI" id="CHEBI:50342"/>
        <dbReference type="ChEBI" id="CHEBI:61965"/>
        <dbReference type="EC" id="1.14.11.2"/>
    </reaction>
</comment>
<evidence type="ECO:0000313" key="10">
    <source>
        <dbReference type="EMBL" id="GHP07501.1"/>
    </source>
</evidence>
<feature type="domain" description="Fe2OG dioxygenase" evidence="9">
    <location>
        <begin position="324"/>
        <end position="444"/>
    </location>
</feature>
<evidence type="ECO:0000256" key="8">
    <source>
        <dbReference type="SAM" id="MobiDB-lite"/>
    </source>
</evidence>
<evidence type="ECO:0000256" key="4">
    <source>
        <dbReference type="ARBA" id="ARBA00022964"/>
    </source>
</evidence>
<organism evidence="10 11">
    <name type="scientific">Pycnococcus provasolii</name>
    <dbReference type="NCBI Taxonomy" id="41880"/>
    <lineage>
        <taxon>Eukaryota</taxon>
        <taxon>Viridiplantae</taxon>
        <taxon>Chlorophyta</taxon>
        <taxon>Pseudoscourfieldiophyceae</taxon>
        <taxon>Pseudoscourfieldiales</taxon>
        <taxon>Pycnococcaceae</taxon>
        <taxon>Pycnococcus</taxon>
    </lineage>
</organism>
<proteinExistence type="predicted"/>
<evidence type="ECO:0000256" key="7">
    <source>
        <dbReference type="ARBA" id="ARBA00049169"/>
    </source>
</evidence>
<dbReference type="InterPro" id="IPR006620">
    <property type="entry name" value="Pro_4_hyd_alph"/>
</dbReference>
<dbReference type="OrthoDB" id="420380at2759"/>
<name>A0A830HPX6_9CHLO</name>
<feature type="region of interest" description="Disordered" evidence="8">
    <location>
        <begin position="257"/>
        <end position="283"/>
    </location>
</feature>
<keyword evidence="5" id="KW-0560">Oxidoreductase</keyword>